<protein>
    <submittedName>
        <fullName evidence="6">LacI family DNA-binding transcriptional regulator</fullName>
    </submittedName>
</protein>
<dbReference type="Pfam" id="PF00356">
    <property type="entry name" value="LacI"/>
    <property type="match status" value="1"/>
</dbReference>
<keyword evidence="7" id="KW-1185">Reference proteome</keyword>
<evidence type="ECO:0000256" key="3">
    <source>
        <dbReference type="ARBA" id="ARBA00023125"/>
    </source>
</evidence>
<dbReference type="EMBL" id="JBBMFA010000079">
    <property type="protein sequence ID" value="MEQ2520010.1"/>
    <property type="molecule type" value="Genomic_DNA"/>
</dbReference>
<dbReference type="Proteomes" id="UP001477672">
    <property type="component" value="Unassembled WGS sequence"/>
</dbReference>
<reference evidence="6 7" key="1">
    <citation type="submission" date="2024-03" db="EMBL/GenBank/DDBJ databases">
        <title>Human intestinal bacterial collection.</title>
        <authorList>
            <person name="Pauvert C."/>
            <person name="Hitch T.C.A."/>
            <person name="Clavel T."/>
        </authorList>
    </citation>
    <scope>NUCLEOTIDE SEQUENCE [LARGE SCALE GENOMIC DNA]</scope>
    <source>
        <strain evidence="6 7">CLA-JM-H11</strain>
    </source>
</reference>
<keyword evidence="3 6" id="KW-0238">DNA-binding</keyword>
<evidence type="ECO:0000256" key="2">
    <source>
        <dbReference type="ARBA" id="ARBA00023015"/>
    </source>
</evidence>
<dbReference type="SUPFAM" id="SSF47413">
    <property type="entry name" value="lambda repressor-like DNA-binding domains"/>
    <property type="match status" value="1"/>
</dbReference>
<dbReference type="SMART" id="SM00354">
    <property type="entry name" value="HTH_LACI"/>
    <property type="match status" value="1"/>
</dbReference>
<dbReference type="InterPro" id="IPR046335">
    <property type="entry name" value="LacI/GalR-like_sensor"/>
</dbReference>
<evidence type="ECO:0000259" key="5">
    <source>
        <dbReference type="PROSITE" id="PS50932"/>
    </source>
</evidence>
<dbReference type="RefSeq" id="WP_349215440.1">
    <property type="nucleotide sequence ID" value="NZ_JBBMFA010000079.1"/>
</dbReference>
<feature type="domain" description="HTH lacI-type" evidence="5">
    <location>
        <begin position="1"/>
        <end position="55"/>
    </location>
</feature>
<keyword evidence="4" id="KW-0804">Transcription</keyword>
<dbReference type="InterPro" id="IPR000843">
    <property type="entry name" value="HTH_LacI"/>
</dbReference>
<accession>A0ABV1GDU9</accession>
<dbReference type="GO" id="GO:0003677">
    <property type="term" value="F:DNA binding"/>
    <property type="evidence" value="ECO:0007669"/>
    <property type="project" value="UniProtKB-KW"/>
</dbReference>
<dbReference type="PANTHER" id="PTHR30146">
    <property type="entry name" value="LACI-RELATED TRANSCRIPTIONAL REPRESSOR"/>
    <property type="match status" value="1"/>
</dbReference>
<dbReference type="InterPro" id="IPR010982">
    <property type="entry name" value="Lambda_DNA-bd_dom_sf"/>
</dbReference>
<keyword evidence="2" id="KW-0805">Transcription regulation</keyword>
<proteinExistence type="predicted"/>
<organism evidence="6 7">
    <name type="scientific">Ruthenibacterium intestinale</name>
    <dbReference type="NCBI Taxonomy" id="3133163"/>
    <lineage>
        <taxon>Bacteria</taxon>
        <taxon>Bacillati</taxon>
        <taxon>Bacillota</taxon>
        <taxon>Clostridia</taxon>
        <taxon>Eubacteriales</taxon>
        <taxon>Oscillospiraceae</taxon>
        <taxon>Ruthenibacterium</taxon>
    </lineage>
</organism>
<dbReference type="Gene3D" id="3.40.50.2300">
    <property type="match status" value="2"/>
</dbReference>
<dbReference type="CDD" id="cd06267">
    <property type="entry name" value="PBP1_LacI_sugar_binding-like"/>
    <property type="match status" value="1"/>
</dbReference>
<dbReference type="InterPro" id="IPR028082">
    <property type="entry name" value="Peripla_BP_I"/>
</dbReference>
<evidence type="ECO:0000313" key="7">
    <source>
        <dbReference type="Proteomes" id="UP001477672"/>
    </source>
</evidence>
<comment type="caution">
    <text evidence="6">The sequence shown here is derived from an EMBL/GenBank/DDBJ whole genome shotgun (WGS) entry which is preliminary data.</text>
</comment>
<dbReference type="PROSITE" id="PS50932">
    <property type="entry name" value="HTH_LACI_2"/>
    <property type="match status" value="1"/>
</dbReference>
<evidence type="ECO:0000313" key="6">
    <source>
        <dbReference type="EMBL" id="MEQ2520010.1"/>
    </source>
</evidence>
<dbReference type="PANTHER" id="PTHR30146:SF148">
    <property type="entry name" value="HTH-TYPE TRANSCRIPTIONAL REPRESSOR PURR-RELATED"/>
    <property type="match status" value="1"/>
</dbReference>
<dbReference type="CDD" id="cd01392">
    <property type="entry name" value="HTH_LacI"/>
    <property type="match status" value="1"/>
</dbReference>
<dbReference type="PRINTS" id="PR00036">
    <property type="entry name" value="HTHLACI"/>
</dbReference>
<dbReference type="SUPFAM" id="SSF53822">
    <property type="entry name" value="Periplasmic binding protein-like I"/>
    <property type="match status" value="1"/>
</dbReference>
<evidence type="ECO:0000256" key="4">
    <source>
        <dbReference type="ARBA" id="ARBA00023163"/>
    </source>
</evidence>
<name>A0ABV1GDU9_9FIRM</name>
<sequence length="325" mass="34905">MNIYDIAREAGVSITTVSRVLNGKDNVSPATRQKVEAVLALHSYVPSAIARGLVAKSMKTVAVLTVDVRVPHYARTAYAIEHECSRRGYNVLMCNTGEAKEAGMHYLEAVIEKQVDGVILVGSAHSALNTESRLKKLLVRTPTVVANGRLKLPNSYSVLVDDHLGVGLAVDHLVQKGHQDIVYVRDMDTESARRKYDGYLAAMSRHGLTPRMLDTQPTLAGGIEAAQAFLKLKKATALVCGEDLTAVGVLKGLLRAGVRVPEDAAVTGYNNSEYAHICEPELTSVDNKPEMVGLMSVQLLESLIGGRADPASVVVQPQLALGQST</sequence>
<dbReference type="PROSITE" id="PS00356">
    <property type="entry name" value="HTH_LACI_1"/>
    <property type="match status" value="1"/>
</dbReference>
<dbReference type="Pfam" id="PF13377">
    <property type="entry name" value="Peripla_BP_3"/>
    <property type="match status" value="1"/>
</dbReference>
<gene>
    <name evidence="6" type="ORF">WMO24_06160</name>
</gene>
<keyword evidence="1" id="KW-0678">Repressor</keyword>
<dbReference type="Gene3D" id="1.10.260.40">
    <property type="entry name" value="lambda repressor-like DNA-binding domains"/>
    <property type="match status" value="1"/>
</dbReference>
<evidence type="ECO:0000256" key="1">
    <source>
        <dbReference type="ARBA" id="ARBA00022491"/>
    </source>
</evidence>